<accession>A0ABS4EN24</accession>
<keyword evidence="6 7" id="KW-0472">Membrane</keyword>
<dbReference type="Proteomes" id="UP000823786">
    <property type="component" value="Unassembled WGS sequence"/>
</dbReference>
<keyword evidence="4" id="KW-0029">Amino-acid transport</keyword>
<evidence type="ECO:0000256" key="5">
    <source>
        <dbReference type="ARBA" id="ARBA00022989"/>
    </source>
</evidence>
<comment type="subcellular location">
    <subcellularLocation>
        <location evidence="1">Membrane</location>
        <topology evidence="1">Multi-pass membrane protein</topology>
    </subcellularLocation>
</comment>
<name>A0ABS4EN24_9HYPH</name>
<sequence>MIIPPLTSQYLNLVKNSSLGVAIGYPDFVSIGNTTLNITGRAIECVAIMMAVYLALSLTISALMNIYNKKMALRTR</sequence>
<comment type="caution">
    <text evidence="8">The sequence shown here is derived from an EMBL/GenBank/DDBJ whole genome shotgun (WGS) entry which is preliminary data.</text>
</comment>
<evidence type="ECO:0000313" key="9">
    <source>
        <dbReference type="Proteomes" id="UP000823786"/>
    </source>
</evidence>
<dbReference type="PANTHER" id="PTHR30614:SF37">
    <property type="entry name" value="AMINO-ACID ABC TRANSPORTER PERMEASE PROTEIN YHDX-RELATED"/>
    <property type="match status" value="1"/>
</dbReference>
<organism evidence="8 9">
    <name type="scientific">Rhizobium herbae</name>
    <dbReference type="NCBI Taxonomy" id="508661"/>
    <lineage>
        <taxon>Bacteria</taxon>
        <taxon>Pseudomonadati</taxon>
        <taxon>Pseudomonadota</taxon>
        <taxon>Alphaproteobacteria</taxon>
        <taxon>Hyphomicrobiales</taxon>
        <taxon>Rhizobiaceae</taxon>
        <taxon>Rhizobium/Agrobacterium group</taxon>
        <taxon>Rhizobium</taxon>
    </lineage>
</organism>
<gene>
    <name evidence="8" type="ORF">J2Z75_002881</name>
</gene>
<protein>
    <submittedName>
        <fullName evidence="8">ABC-type amino acid transport system permease subunit</fullName>
    </submittedName>
</protein>
<keyword evidence="9" id="KW-1185">Reference proteome</keyword>
<keyword evidence="3 7" id="KW-0812">Transmembrane</keyword>
<evidence type="ECO:0000256" key="7">
    <source>
        <dbReference type="SAM" id="Phobius"/>
    </source>
</evidence>
<evidence type="ECO:0000256" key="1">
    <source>
        <dbReference type="ARBA" id="ARBA00004141"/>
    </source>
</evidence>
<evidence type="ECO:0000256" key="6">
    <source>
        <dbReference type="ARBA" id="ARBA00023136"/>
    </source>
</evidence>
<evidence type="ECO:0000256" key="2">
    <source>
        <dbReference type="ARBA" id="ARBA00010072"/>
    </source>
</evidence>
<proteinExistence type="inferred from homology"/>
<dbReference type="EMBL" id="JAGGJV010000005">
    <property type="protein sequence ID" value="MBP1859364.1"/>
    <property type="molecule type" value="Genomic_DNA"/>
</dbReference>
<dbReference type="PANTHER" id="PTHR30614">
    <property type="entry name" value="MEMBRANE COMPONENT OF AMINO ACID ABC TRANSPORTER"/>
    <property type="match status" value="1"/>
</dbReference>
<dbReference type="InterPro" id="IPR043429">
    <property type="entry name" value="ArtM/GltK/GlnP/TcyL/YhdX-like"/>
</dbReference>
<keyword evidence="5 7" id="KW-1133">Transmembrane helix</keyword>
<evidence type="ECO:0000256" key="4">
    <source>
        <dbReference type="ARBA" id="ARBA00022970"/>
    </source>
</evidence>
<evidence type="ECO:0000313" key="8">
    <source>
        <dbReference type="EMBL" id="MBP1859364.1"/>
    </source>
</evidence>
<comment type="similarity">
    <text evidence="2">Belongs to the binding-protein-dependent transport system permease family. HisMQ subfamily.</text>
</comment>
<evidence type="ECO:0000256" key="3">
    <source>
        <dbReference type="ARBA" id="ARBA00022692"/>
    </source>
</evidence>
<dbReference type="InterPro" id="IPR035906">
    <property type="entry name" value="MetI-like_sf"/>
</dbReference>
<dbReference type="Gene3D" id="1.10.3720.10">
    <property type="entry name" value="MetI-like"/>
    <property type="match status" value="1"/>
</dbReference>
<feature type="transmembrane region" description="Helical" evidence="7">
    <location>
        <begin position="46"/>
        <end position="67"/>
    </location>
</feature>
<reference evidence="8 9" key="1">
    <citation type="submission" date="2021-03" db="EMBL/GenBank/DDBJ databases">
        <title>Genomic Encyclopedia of Type Strains, Phase IV (KMG-IV): sequencing the most valuable type-strain genomes for metagenomic binning, comparative biology and taxonomic classification.</title>
        <authorList>
            <person name="Goeker M."/>
        </authorList>
    </citation>
    <scope>NUCLEOTIDE SEQUENCE [LARGE SCALE GENOMIC DNA]</scope>
    <source>
        <strain evidence="8 9">DSM 26427</strain>
    </source>
</reference>
<keyword evidence="4" id="KW-0813">Transport</keyword>